<organism evidence="2">
    <name type="scientific">hydrothermal vent metagenome</name>
    <dbReference type="NCBI Taxonomy" id="652676"/>
    <lineage>
        <taxon>unclassified sequences</taxon>
        <taxon>metagenomes</taxon>
        <taxon>ecological metagenomes</taxon>
    </lineage>
</organism>
<dbReference type="EMBL" id="UOEI01000515">
    <property type="protein sequence ID" value="VAW07246.1"/>
    <property type="molecule type" value="Genomic_DNA"/>
</dbReference>
<gene>
    <name evidence="2" type="ORF">MNBD_ACTINO01-2523</name>
</gene>
<evidence type="ECO:0000313" key="2">
    <source>
        <dbReference type="EMBL" id="VAW07246.1"/>
    </source>
</evidence>
<dbReference type="SUPFAM" id="SSF52317">
    <property type="entry name" value="Class I glutamine amidotransferase-like"/>
    <property type="match status" value="1"/>
</dbReference>
<proteinExistence type="predicted"/>
<name>A0A3B0TJL5_9ZZZZ</name>
<dbReference type="CDD" id="cd01741">
    <property type="entry name" value="GATase1_1"/>
    <property type="match status" value="1"/>
</dbReference>
<dbReference type="InterPro" id="IPR017926">
    <property type="entry name" value="GATASE"/>
</dbReference>
<dbReference type="InterPro" id="IPR044992">
    <property type="entry name" value="ChyE-like"/>
</dbReference>
<dbReference type="Pfam" id="PF00117">
    <property type="entry name" value="GATase"/>
    <property type="match status" value="1"/>
</dbReference>
<dbReference type="PROSITE" id="PS51273">
    <property type="entry name" value="GATASE_TYPE_1"/>
    <property type="match status" value="1"/>
</dbReference>
<dbReference type="PANTHER" id="PTHR42695">
    <property type="entry name" value="GLUTAMINE AMIDOTRANSFERASE YLR126C-RELATED"/>
    <property type="match status" value="1"/>
</dbReference>
<sequence length="290" mass="32020">MSSSPTTTAGLRLCIVNGYPKASRENFDRSDVGHPHDLFQDFLRREAPNATSVIVYVADPDFSLPEGTTISDFDGFIWTGSDLTVYHTDDPRVSGQLAFAAELMEAGAVNWGSCWGIQMAAQVLGGEVAVNPNGREWGLARRIELNDAGLSSPMLEGKPSVFDGFIMHLDEITRMPAGTVSLGGNEHTSIQAAIFESGDSSYWATQYHPEYNLHEMGRLIAARAEALVREGHFPDEKSVAAYATDMMALHADPESRELREKLDVGDDIIDPQIRELELRNWLRFVESRTT</sequence>
<dbReference type="PANTHER" id="PTHR42695:SF5">
    <property type="entry name" value="GLUTAMINE AMIDOTRANSFERASE YLR126C-RELATED"/>
    <property type="match status" value="1"/>
</dbReference>
<protein>
    <recommendedName>
        <fullName evidence="1">Glutamine amidotransferase domain-containing protein</fullName>
    </recommendedName>
</protein>
<evidence type="ECO:0000259" key="1">
    <source>
        <dbReference type="Pfam" id="PF00117"/>
    </source>
</evidence>
<accession>A0A3B0TJL5</accession>
<dbReference type="Gene3D" id="3.40.50.880">
    <property type="match status" value="1"/>
</dbReference>
<dbReference type="InterPro" id="IPR029062">
    <property type="entry name" value="Class_I_gatase-like"/>
</dbReference>
<reference evidence="2" key="1">
    <citation type="submission" date="2018-06" db="EMBL/GenBank/DDBJ databases">
        <authorList>
            <person name="Zhirakovskaya E."/>
        </authorList>
    </citation>
    <scope>NUCLEOTIDE SEQUENCE</scope>
</reference>
<dbReference type="GO" id="GO:0005829">
    <property type="term" value="C:cytosol"/>
    <property type="evidence" value="ECO:0007669"/>
    <property type="project" value="TreeGrafter"/>
</dbReference>
<feature type="domain" description="Glutamine amidotransferase" evidence="1">
    <location>
        <begin position="91"/>
        <end position="220"/>
    </location>
</feature>
<dbReference type="AlphaFoldDB" id="A0A3B0TJL5"/>